<feature type="signal peptide" evidence="11">
    <location>
        <begin position="1"/>
        <end position="25"/>
    </location>
</feature>
<organism evidence="12 13">
    <name type="scientific">Aplosporella prunicola CBS 121167</name>
    <dbReference type="NCBI Taxonomy" id="1176127"/>
    <lineage>
        <taxon>Eukaryota</taxon>
        <taxon>Fungi</taxon>
        <taxon>Dikarya</taxon>
        <taxon>Ascomycota</taxon>
        <taxon>Pezizomycotina</taxon>
        <taxon>Dothideomycetes</taxon>
        <taxon>Dothideomycetes incertae sedis</taxon>
        <taxon>Botryosphaeriales</taxon>
        <taxon>Aplosporellaceae</taxon>
        <taxon>Aplosporella</taxon>
    </lineage>
</organism>
<dbReference type="GO" id="GO:0030600">
    <property type="term" value="F:feruloyl esterase activity"/>
    <property type="evidence" value="ECO:0007669"/>
    <property type="project" value="UniProtKB-UniRule"/>
</dbReference>
<evidence type="ECO:0000256" key="5">
    <source>
        <dbReference type="ARBA" id="ARBA00022729"/>
    </source>
</evidence>
<evidence type="ECO:0000256" key="9">
    <source>
        <dbReference type="ARBA" id="ARBA00025250"/>
    </source>
</evidence>
<evidence type="ECO:0000256" key="1">
    <source>
        <dbReference type="ARBA" id="ARBA00004613"/>
    </source>
</evidence>
<dbReference type="PANTHER" id="PTHR38050:SF1">
    <property type="entry name" value="FERULOYL ESTERASE C"/>
    <property type="match status" value="1"/>
</dbReference>
<evidence type="ECO:0000256" key="2">
    <source>
        <dbReference type="ARBA" id="ARBA00010278"/>
    </source>
</evidence>
<proteinExistence type="inferred from homology"/>
<comment type="similarity">
    <text evidence="2 11">Belongs to the faeC family.</text>
</comment>
<dbReference type="GO" id="GO:0045493">
    <property type="term" value="P:xylan catabolic process"/>
    <property type="evidence" value="ECO:0007669"/>
    <property type="project" value="UniProtKB-UniRule"/>
</dbReference>
<keyword evidence="7 11" id="KW-0119">Carbohydrate metabolism</keyword>
<keyword evidence="3 11" id="KW-0964">Secreted</keyword>
<dbReference type="GO" id="GO:0005576">
    <property type="term" value="C:extracellular region"/>
    <property type="evidence" value="ECO:0007669"/>
    <property type="project" value="UniProtKB-SubCell"/>
</dbReference>
<dbReference type="EC" id="3.1.1.73" evidence="11"/>
<evidence type="ECO:0000256" key="7">
    <source>
        <dbReference type="ARBA" id="ARBA00023277"/>
    </source>
</evidence>
<keyword evidence="6 11" id="KW-0378">Hydrolase</keyword>
<comment type="subcellular location">
    <subcellularLocation>
        <location evidence="1 11">Secreted</location>
    </subcellularLocation>
</comment>
<dbReference type="RefSeq" id="XP_033398885.1">
    <property type="nucleotide sequence ID" value="XM_033536731.1"/>
</dbReference>
<evidence type="ECO:0000256" key="10">
    <source>
        <dbReference type="ARBA" id="ARBA00034075"/>
    </source>
</evidence>
<dbReference type="InterPro" id="IPR043595">
    <property type="entry name" value="FaeB/C/D"/>
</dbReference>
<dbReference type="PANTHER" id="PTHR38050">
    <property type="match status" value="1"/>
</dbReference>
<sequence>MTRWSSTTTAALAALTFSSLPTALAATKSPGCGKEATMTSPNAYNLTINEKTRYYYLNVPENYDNSHAYKLIFTFHALGGTAFQVRGGIGEYLPWYGLPEQDTNNSAIYIAPDGLNTNGMTGWPNEGGEDLALVDKIIKTVEADLCIDQEHRYSTGFSYGGAMSGAIACDRADDFKAVAVLSGAELSGCENGTTPIPYYGQHGVNDTVLPPELGRELRDKFVKNNGCDAAEPEEPDIGSGIHIRTEYKNCDYPVTWVAFDGPHSAKYTDVGVEKSFSPEETWRFFEKFPQEA</sequence>
<evidence type="ECO:0000256" key="4">
    <source>
        <dbReference type="ARBA" id="ARBA00022651"/>
    </source>
</evidence>
<comment type="catalytic activity">
    <reaction evidence="10 11">
        <text>feruloyl-polysaccharide + H2O = ferulate + polysaccharide.</text>
        <dbReference type="EC" id="3.1.1.73"/>
    </reaction>
</comment>
<comment type="function">
    <text evidence="9 11">Involved in degradation of plant cell walls. Hydrolyzes the feruloyl-arabinose ester bond in arabinoxylans, and the feruloyl-galactose ester bond in pectin. Active against paranitrophenyl-acetate, methyl ferulate and wheat arabinoxylan.</text>
</comment>
<dbReference type="OrthoDB" id="424610at2759"/>
<evidence type="ECO:0000313" key="13">
    <source>
        <dbReference type="Proteomes" id="UP000799438"/>
    </source>
</evidence>
<dbReference type="AlphaFoldDB" id="A0A6A6BIC5"/>
<evidence type="ECO:0000313" key="12">
    <source>
        <dbReference type="EMBL" id="KAF2143173.1"/>
    </source>
</evidence>
<dbReference type="Gene3D" id="3.40.50.1820">
    <property type="entry name" value="alpha/beta hydrolase"/>
    <property type="match status" value="1"/>
</dbReference>
<protein>
    <recommendedName>
        <fullName evidence="11">Feruloyl esterase C</fullName>
        <ecNumber evidence="11">3.1.1.73</ecNumber>
    </recommendedName>
    <alternativeName>
        <fullName evidence="11">Ferulic acid esterase C</fullName>
    </alternativeName>
</protein>
<feature type="chain" id="PRO_5036517912" description="Feruloyl esterase C" evidence="11">
    <location>
        <begin position="26"/>
        <end position="292"/>
    </location>
</feature>
<dbReference type="EMBL" id="ML995482">
    <property type="protein sequence ID" value="KAF2143173.1"/>
    <property type="molecule type" value="Genomic_DNA"/>
</dbReference>
<reference evidence="12" key="1">
    <citation type="journal article" date="2020" name="Stud. Mycol.">
        <title>101 Dothideomycetes genomes: a test case for predicting lifestyles and emergence of pathogens.</title>
        <authorList>
            <person name="Haridas S."/>
            <person name="Albert R."/>
            <person name="Binder M."/>
            <person name="Bloem J."/>
            <person name="Labutti K."/>
            <person name="Salamov A."/>
            <person name="Andreopoulos B."/>
            <person name="Baker S."/>
            <person name="Barry K."/>
            <person name="Bills G."/>
            <person name="Bluhm B."/>
            <person name="Cannon C."/>
            <person name="Castanera R."/>
            <person name="Culley D."/>
            <person name="Daum C."/>
            <person name="Ezra D."/>
            <person name="Gonzalez J."/>
            <person name="Henrissat B."/>
            <person name="Kuo A."/>
            <person name="Liang C."/>
            <person name="Lipzen A."/>
            <person name="Lutzoni F."/>
            <person name="Magnuson J."/>
            <person name="Mondo S."/>
            <person name="Nolan M."/>
            <person name="Ohm R."/>
            <person name="Pangilinan J."/>
            <person name="Park H.-J."/>
            <person name="Ramirez L."/>
            <person name="Alfaro M."/>
            <person name="Sun H."/>
            <person name="Tritt A."/>
            <person name="Yoshinaga Y."/>
            <person name="Zwiers L.-H."/>
            <person name="Turgeon B."/>
            <person name="Goodwin S."/>
            <person name="Spatafora J."/>
            <person name="Crous P."/>
            <person name="Grigoriev I."/>
        </authorList>
    </citation>
    <scope>NUCLEOTIDE SEQUENCE</scope>
    <source>
        <strain evidence="12">CBS 121167</strain>
    </source>
</reference>
<keyword evidence="13" id="KW-1185">Reference proteome</keyword>
<evidence type="ECO:0000256" key="11">
    <source>
        <dbReference type="RuleBase" id="RU367094"/>
    </source>
</evidence>
<keyword evidence="8 11" id="KW-0624">Polysaccharide degradation</keyword>
<dbReference type="GeneID" id="54294227"/>
<accession>A0A6A6BIC5</accession>
<dbReference type="SUPFAM" id="SSF53474">
    <property type="entry name" value="alpha/beta-Hydrolases"/>
    <property type="match status" value="1"/>
</dbReference>
<keyword evidence="5 11" id="KW-0732">Signal</keyword>
<dbReference type="InterPro" id="IPR029058">
    <property type="entry name" value="AB_hydrolase_fold"/>
</dbReference>
<dbReference type="Proteomes" id="UP000799438">
    <property type="component" value="Unassembled WGS sequence"/>
</dbReference>
<keyword evidence="4 11" id="KW-0858">Xylan degradation</keyword>
<evidence type="ECO:0000256" key="8">
    <source>
        <dbReference type="ARBA" id="ARBA00023326"/>
    </source>
</evidence>
<evidence type="ECO:0000256" key="6">
    <source>
        <dbReference type="ARBA" id="ARBA00022801"/>
    </source>
</evidence>
<gene>
    <name evidence="12" type="ORF">K452DRAFT_225176</name>
</gene>
<name>A0A6A6BIC5_9PEZI</name>
<evidence type="ECO:0000256" key="3">
    <source>
        <dbReference type="ARBA" id="ARBA00022525"/>
    </source>
</evidence>